<dbReference type="EMBL" id="RSCD01000033">
    <property type="protein sequence ID" value="RSH80713.1"/>
    <property type="molecule type" value="Genomic_DNA"/>
</dbReference>
<dbReference type="Proteomes" id="UP000279259">
    <property type="component" value="Unassembled WGS sequence"/>
</dbReference>
<dbReference type="GO" id="GO:0070291">
    <property type="term" value="P:N-acylethanolamine metabolic process"/>
    <property type="evidence" value="ECO:0007669"/>
    <property type="project" value="TreeGrafter"/>
</dbReference>
<accession>A0A427XPG0</accession>
<feature type="domain" description="GP-PDE" evidence="1">
    <location>
        <begin position="47"/>
        <end position="315"/>
    </location>
</feature>
<dbReference type="SUPFAM" id="SSF51695">
    <property type="entry name" value="PLC-like phosphodiesterases"/>
    <property type="match status" value="1"/>
</dbReference>
<comment type="caution">
    <text evidence="2">The sequence shown here is derived from an EMBL/GenBank/DDBJ whole genome shotgun (WGS) entry which is preliminary data.</text>
</comment>
<dbReference type="Pfam" id="PF03009">
    <property type="entry name" value="GDPD"/>
    <property type="match status" value="1"/>
</dbReference>
<dbReference type="PANTHER" id="PTHR46320">
    <property type="entry name" value="GLYCEROPHOSPHODIESTER PHOSPHODIESTERASE 1"/>
    <property type="match status" value="1"/>
</dbReference>
<protein>
    <recommendedName>
        <fullName evidence="1">GP-PDE domain-containing protein</fullName>
    </recommendedName>
</protein>
<dbReference type="STRING" id="1890683.A0A427XPG0"/>
<organism evidence="2 3">
    <name type="scientific">Saitozyma podzolica</name>
    <dbReference type="NCBI Taxonomy" id="1890683"/>
    <lineage>
        <taxon>Eukaryota</taxon>
        <taxon>Fungi</taxon>
        <taxon>Dikarya</taxon>
        <taxon>Basidiomycota</taxon>
        <taxon>Agaricomycotina</taxon>
        <taxon>Tremellomycetes</taxon>
        <taxon>Tremellales</taxon>
        <taxon>Trimorphomycetaceae</taxon>
        <taxon>Saitozyma</taxon>
    </lineage>
</organism>
<dbReference type="PROSITE" id="PS51704">
    <property type="entry name" value="GP_PDE"/>
    <property type="match status" value="1"/>
</dbReference>
<sequence length="377" mass="41917">MPVAVSTPFVTTSVAHWNTASLKASKPHDVRRIVDLFRKPRTPDQVQLISAHRGLRWGGIAENGKESIRRAALASIPSVEIDIRCTSDGVVVCLHDDGIGRVTNIAEHLGRDDVYDPLTAEGYNPLASSVPWNGVMERLRLKNERGELTDERVLRLADLLDLIKVEKLTMVVFMDIKQKQAMAAAYDAIKSRSDAMGVPALEWCIWKADTVFHRLPTDLEREEWFQDGVSQGLPPLYIPVIDAPTSLEDQQLPLVSAKQWASRSYVVSLEMGLRSPHGPLADVVHWAREAGHSMGFFAALGDVPNDPTPVEDRMVFHEGHPPMKYDELLRPGTSNDGHDHRGDLALFKRLGFSWVIADPALGTEDMFRGQREAVTGK</sequence>
<dbReference type="InterPro" id="IPR017946">
    <property type="entry name" value="PLC-like_Pdiesterase_TIM-brl"/>
</dbReference>
<dbReference type="GO" id="GO:0008889">
    <property type="term" value="F:glycerophosphodiester phosphodiesterase activity"/>
    <property type="evidence" value="ECO:0007669"/>
    <property type="project" value="TreeGrafter"/>
</dbReference>
<name>A0A427XPG0_9TREE</name>
<dbReference type="GO" id="GO:0005886">
    <property type="term" value="C:plasma membrane"/>
    <property type="evidence" value="ECO:0007669"/>
    <property type="project" value="TreeGrafter"/>
</dbReference>
<dbReference type="OrthoDB" id="1058301at2759"/>
<dbReference type="Gene3D" id="3.20.20.190">
    <property type="entry name" value="Phosphatidylinositol (PI) phosphodiesterase"/>
    <property type="match status" value="1"/>
</dbReference>
<gene>
    <name evidence="2" type="ORF">EHS25_007048</name>
</gene>
<evidence type="ECO:0000313" key="3">
    <source>
        <dbReference type="Proteomes" id="UP000279259"/>
    </source>
</evidence>
<reference evidence="2 3" key="1">
    <citation type="submission" date="2018-11" db="EMBL/GenBank/DDBJ databases">
        <title>Genome sequence of Saitozyma podzolica DSM 27192.</title>
        <authorList>
            <person name="Aliyu H."/>
            <person name="Gorte O."/>
            <person name="Ochsenreither K."/>
        </authorList>
    </citation>
    <scope>NUCLEOTIDE SEQUENCE [LARGE SCALE GENOMIC DNA]</scope>
    <source>
        <strain evidence="2 3">DSM 27192</strain>
    </source>
</reference>
<dbReference type="GO" id="GO:0006644">
    <property type="term" value="P:phospholipid metabolic process"/>
    <property type="evidence" value="ECO:0007669"/>
    <property type="project" value="TreeGrafter"/>
</dbReference>
<evidence type="ECO:0000259" key="1">
    <source>
        <dbReference type="PROSITE" id="PS51704"/>
    </source>
</evidence>
<evidence type="ECO:0000313" key="2">
    <source>
        <dbReference type="EMBL" id="RSH80713.1"/>
    </source>
</evidence>
<proteinExistence type="predicted"/>
<dbReference type="InterPro" id="IPR030395">
    <property type="entry name" value="GP_PDE_dom"/>
</dbReference>
<dbReference type="GO" id="GO:0006580">
    <property type="term" value="P:ethanolamine metabolic process"/>
    <property type="evidence" value="ECO:0007669"/>
    <property type="project" value="TreeGrafter"/>
</dbReference>
<dbReference type="AlphaFoldDB" id="A0A427XPG0"/>
<dbReference type="PANTHER" id="PTHR46320:SF1">
    <property type="entry name" value="GLYCEROPHOSPHODIESTER PHOSPHODIESTERASE 1"/>
    <property type="match status" value="1"/>
</dbReference>
<keyword evidence="3" id="KW-1185">Reference proteome</keyword>